<evidence type="ECO:0008006" key="3">
    <source>
        <dbReference type="Google" id="ProtNLM"/>
    </source>
</evidence>
<evidence type="ECO:0000313" key="2">
    <source>
        <dbReference type="Proteomes" id="UP000326437"/>
    </source>
</evidence>
<reference evidence="1 2" key="1">
    <citation type="submission" date="2019-09" db="EMBL/GenBank/DDBJ databases">
        <authorList>
            <person name="Chandra G."/>
            <person name="Truman W A."/>
        </authorList>
    </citation>
    <scope>NUCLEOTIDE SEQUENCE [LARGE SCALE GENOMIC DNA]</scope>
    <source>
        <strain evidence="1">PS685</strain>
    </source>
</reference>
<protein>
    <recommendedName>
        <fullName evidence="3">MafI family immunity protein</fullName>
    </recommendedName>
</protein>
<name>A0A5E6YID8_PSEFL</name>
<proteinExistence type="predicted"/>
<dbReference type="OrthoDB" id="6478993at2"/>
<dbReference type="AlphaFoldDB" id="A0A5E6YID8"/>
<evidence type="ECO:0000313" key="1">
    <source>
        <dbReference type="EMBL" id="VVN53772.1"/>
    </source>
</evidence>
<organism evidence="1 2">
    <name type="scientific">Pseudomonas fluorescens</name>
    <dbReference type="NCBI Taxonomy" id="294"/>
    <lineage>
        <taxon>Bacteria</taxon>
        <taxon>Pseudomonadati</taxon>
        <taxon>Pseudomonadota</taxon>
        <taxon>Gammaproteobacteria</taxon>
        <taxon>Pseudomonadales</taxon>
        <taxon>Pseudomonadaceae</taxon>
        <taxon>Pseudomonas</taxon>
    </lineage>
</organism>
<dbReference type="Proteomes" id="UP000326437">
    <property type="component" value="Unassembled WGS sequence"/>
</dbReference>
<gene>
    <name evidence="1" type="ORF">PS685_01337</name>
</gene>
<dbReference type="EMBL" id="CABVHO010000008">
    <property type="protein sequence ID" value="VVN53772.1"/>
    <property type="molecule type" value="Genomic_DNA"/>
</dbReference>
<dbReference type="RefSeq" id="WP_095026173.1">
    <property type="nucleotide sequence ID" value="NZ_CABVHO010000008.1"/>
</dbReference>
<accession>A0A5E6YID8</accession>
<sequence length="88" mass="9600">MSCILTNAQWQLLVTLCFLRGEAQLALAEKLLHGSLAPSEIDELCELISNEFLMSGIEESFEPNSYGLELELLLDAVNRGSSADVDGL</sequence>